<dbReference type="OrthoDB" id="414730at2759"/>
<dbReference type="Proteomes" id="UP000299102">
    <property type="component" value="Unassembled WGS sequence"/>
</dbReference>
<dbReference type="AlphaFoldDB" id="A0A4C1WJD3"/>
<evidence type="ECO:0000256" key="1">
    <source>
        <dbReference type="SAM" id="MobiDB-lite"/>
    </source>
</evidence>
<name>A0A4C1WJD3_EUMVA</name>
<evidence type="ECO:0000313" key="3">
    <source>
        <dbReference type="Proteomes" id="UP000299102"/>
    </source>
</evidence>
<reference evidence="2 3" key="1">
    <citation type="journal article" date="2019" name="Commun. Biol.">
        <title>The bagworm genome reveals a unique fibroin gene that provides high tensile strength.</title>
        <authorList>
            <person name="Kono N."/>
            <person name="Nakamura H."/>
            <person name="Ohtoshi R."/>
            <person name="Tomita M."/>
            <person name="Numata K."/>
            <person name="Arakawa K."/>
        </authorList>
    </citation>
    <scope>NUCLEOTIDE SEQUENCE [LARGE SCALE GENOMIC DNA]</scope>
</reference>
<comment type="caution">
    <text evidence="2">The sequence shown here is derived from an EMBL/GenBank/DDBJ whole genome shotgun (WGS) entry which is preliminary data.</text>
</comment>
<organism evidence="2 3">
    <name type="scientific">Eumeta variegata</name>
    <name type="common">Bagworm moth</name>
    <name type="synonym">Eumeta japonica</name>
    <dbReference type="NCBI Taxonomy" id="151549"/>
    <lineage>
        <taxon>Eukaryota</taxon>
        <taxon>Metazoa</taxon>
        <taxon>Ecdysozoa</taxon>
        <taxon>Arthropoda</taxon>
        <taxon>Hexapoda</taxon>
        <taxon>Insecta</taxon>
        <taxon>Pterygota</taxon>
        <taxon>Neoptera</taxon>
        <taxon>Endopterygota</taxon>
        <taxon>Lepidoptera</taxon>
        <taxon>Glossata</taxon>
        <taxon>Ditrysia</taxon>
        <taxon>Tineoidea</taxon>
        <taxon>Psychidae</taxon>
        <taxon>Oiketicinae</taxon>
        <taxon>Eumeta</taxon>
    </lineage>
</organism>
<dbReference type="EMBL" id="BGZK01000582">
    <property type="protein sequence ID" value="GBP51528.1"/>
    <property type="molecule type" value="Genomic_DNA"/>
</dbReference>
<feature type="region of interest" description="Disordered" evidence="1">
    <location>
        <begin position="1"/>
        <end position="31"/>
    </location>
</feature>
<keyword evidence="3" id="KW-1185">Reference proteome</keyword>
<accession>A0A4C1WJD3</accession>
<evidence type="ECO:0000313" key="2">
    <source>
        <dbReference type="EMBL" id="GBP51528.1"/>
    </source>
</evidence>
<protein>
    <submittedName>
        <fullName evidence="2">Uncharacterized protein</fullName>
    </submittedName>
</protein>
<gene>
    <name evidence="2" type="ORF">EVAR_44504_1</name>
</gene>
<feature type="compositionally biased region" description="Polar residues" evidence="1">
    <location>
        <begin position="1"/>
        <end position="11"/>
    </location>
</feature>
<sequence>MVANKTLANEKTSSGATPPAPRPPPRGGSTAVVLSFSQSENKLNSAAYAGKRIRRLTHESAARPVYFSSFHSPMIYGIFLRGHAADINTVFVLQ</sequence>
<proteinExistence type="predicted"/>